<comment type="caution">
    <text evidence="3">The sequence shown here is derived from an EMBL/GenBank/DDBJ whole genome shotgun (WGS) entry which is preliminary data.</text>
</comment>
<dbReference type="EMBL" id="JAPNKE010000002">
    <property type="protein sequence ID" value="MCY1011826.1"/>
    <property type="molecule type" value="Genomic_DNA"/>
</dbReference>
<feature type="region of interest" description="Disordered" evidence="1">
    <location>
        <begin position="589"/>
        <end position="725"/>
    </location>
</feature>
<feature type="compositionally biased region" description="Acidic residues" evidence="1">
    <location>
        <begin position="700"/>
        <end position="711"/>
    </location>
</feature>
<dbReference type="SUPFAM" id="SSF53300">
    <property type="entry name" value="vWA-like"/>
    <property type="match status" value="2"/>
</dbReference>
<protein>
    <submittedName>
        <fullName evidence="3">MYXO-CTERM sorting domain-containing protein</fullName>
    </submittedName>
</protein>
<accession>A0A9X3F5F8</accession>
<feature type="compositionally biased region" description="Low complexity" evidence="1">
    <location>
        <begin position="682"/>
        <end position="691"/>
    </location>
</feature>
<name>A0A9X3F5F8_9BACT</name>
<dbReference type="CDD" id="cd00198">
    <property type="entry name" value="vWFA"/>
    <property type="match status" value="2"/>
</dbReference>
<dbReference type="RefSeq" id="WP_267775140.1">
    <property type="nucleotide sequence ID" value="NZ_JAPNKE010000002.1"/>
</dbReference>
<sequence>MKRLSLIGSWKRLGVQVGLLAGVGIAFIGGSEPPPAIAAPVCVEEGQCTFVKPLFLIVADYSTSMNTMFDANQTRWEAAVSAIVAMVDADNGYLQGNVLLGLMRFGHDPNVGQTGTLIQNDSSGITDGQKIDVGFYDEAAPDKAYYQCNGEAIKTAIMSVPAPINGNLVGIGTWTKGALDRAKAYIQQTWTDHPNDKQQRKGAIVVLTDGEWTDPSGTQKLQPANQNPSITAKDLFDNNGVPTYVVAIGEAMGKMFADELAMNGGTGTAYDASNPQQLIDALKMVVQAIINDVIQPVCAPGLPRIMVLLDASSSMLNINNGTQAGPMGMTGWDAAREALAGANSLFDQVVMGNQAVENLVHLGLAVFGYNMPAPGEQKLLVDYGPCMKDNFQWALDPNTSCEAPGCTDPWGGPPITWTFKDGSAIDPPGFDAQTLSHMPKCDFAGNLPNACVGSGTYTHLGLQLVQQNITDYKAACSNPMFPYPCDANTKFINILVTDGDYQSTDAQVQAPLQAMFNAGVTTYVIGFGDLVNSPMSMTKLNNMANWGSGGAEMYYDANNQMALEAALASIIEQISFDPCCGFVNCANVPEPTTDEPDPLPMDTTSTTSESESATDTATDTETTTDTGVTATDTDATTDTPVTTTDTTETSAGPGTDTTPTTTETPTTGATESGGTDSDSGEPTTGNNPTGGQVTATAGDTEGESETSDTEGTDSATGGSTDSAGGCGCKVDDAEGQTRGLLASLFTLGLAGFIRRRRRA</sequence>
<dbReference type="InterPro" id="IPR024038">
    <property type="entry name" value="MYXO-CTERM"/>
</dbReference>
<evidence type="ECO:0000259" key="2">
    <source>
        <dbReference type="PROSITE" id="PS50234"/>
    </source>
</evidence>
<dbReference type="NCBIfam" id="TIGR03901">
    <property type="entry name" value="MYXO-CTERM"/>
    <property type="match status" value="1"/>
</dbReference>
<proteinExistence type="predicted"/>
<dbReference type="InterPro" id="IPR002035">
    <property type="entry name" value="VWF_A"/>
</dbReference>
<feature type="compositionally biased region" description="Low complexity" evidence="1">
    <location>
        <begin position="600"/>
        <end position="675"/>
    </location>
</feature>
<keyword evidence="4" id="KW-1185">Reference proteome</keyword>
<evidence type="ECO:0000256" key="1">
    <source>
        <dbReference type="SAM" id="MobiDB-lite"/>
    </source>
</evidence>
<dbReference type="Proteomes" id="UP001150924">
    <property type="component" value="Unassembled WGS sequence"/>
</dbReference>
<gene>
    <name evidence="3" type="ORF">OV079_40985</name>
</gene>
<dbReference type="Gene3D" id="3.40.50.410">
    <property type="entry name" value="von Willebrand factor, type A domain"/>
    <property type="match status" value="2"/>
</dbReference>
<feature type="domain" description="VWFA" evidence="2">
    <location>
        <begin position="54"/>
        <end position="289"/>
    </location>
</feature>
<organism evidence="3 4">
    <name type="scientific">Nannocystis pusilla</name>
    <dbReference type="NCBI Taxonomy" id="889268"/>
    <lineage>
        <taxon>Bacteria</taxon>
        <taxon>Pseudomonadati</taxon>
        <taxon>Myxococcota</taxon>
        <taxon>Polyangia</taxon>
        <taxon>Nannocystales</taxon>
        <taxon>Nannocystaceae</taxon>
        <taxon>Nannocystis</taxon>
    </lineage>
</organism>
<feature type="compositionally biased region" description="Low complexity" evidence="1">
    <location>
        <begin position="712"/>
        <end position="723"/>
    </location>
</feature>
<reference evidence="3" key="1">
    <citation type="submission" date="2022-11" db="EMBL/GenBank/DDBJ databases">
        <title>Minimal conservation of predation-associated metabolite biosynthetic gene clusters underscores biosynthetic potential of Myxococcota including descriptions for ten novel species: Archangium lansinium sp. nov., Myxococcus landrumus sp. nov., Nannocystis bai.</title>
        <authorList>
            <person name="Ahearne A."/>
            <person name="Stevens C."/>
            <person name="Phillips K."/>
        </authorList>
    </citation>
    <scope>NUCLEOTIDE SEQUENCE</scope>
    <source>
        <strain evidence="3">Na p29</strain>
    </source>
</reference>
<dbReference type="InterPro" id="IPR036465">
    <property type="entry name" value="vWFA_dom_sf"/>
</dbReference>
<dbReference type="AlphaFoldDB" id="A0A9X3F5F8"/>
<evidence type="ECO:0000313" key="3">
    <source>
        <dbReference type="EMBL" id="MCY1011826.1"/>
    </source>
</evidence>
<evidence type="ECO:0000313" key="4">
    <source>
        <dbReference type="Proteomes" id="UP001150924"/>
    </source>
</evidence>
<feature type="domain" description="VWFA" evidence="2">
    <location>
        <begin position="304"/>
        <end position="574"/>
    </location>
</feature>
<dbReference type="PROSITE" id="PS50234">
    <property type="entry name" value="VWFA"/>
    <property type="match status" value="2"/>
</dbReference>